<dbReference type="EMBL" id="JAPFFF010000064">
    <property type="protein sequence ID" value="KAK8836689.1"/>
    <property type="molecule type" value="Genomic_DNA"/>
</dbReference>
<sequence>MAAAGLTELLTSNQSRVISAAEHAMEHSLGMTWDPAKLYVQVHCIERNAVGSLKALTASRMAALF</sequence>
<evidence type="ECO:0000259" key="9">
    <source>
        <dbReference type="Pfam" id="PF03313"/>
    </source>
</evidence>
<evidence type="ECO:0000256" key="7">
    <source>
        <dbReference type="ARBA" id="ARBA00023014"/>
    </source>
</evidence>
<feature type="domain" description="Serine dehydratase-like alpha subunit" evidence="9">
    <location>
        <begin position="1"/>
        <end position="62"/>
    </location>
</feature>
<dbReference type="InterPro" id="IPR051318">
    <property type="entry name" value="Fe-S_L-Ser"/>
</dbReference>
<evidence type="ECO:0000313" key="10">
    <source>
        <dbReference type="EMBL" id="KAK8836689.1"/>
    </source>
</evidence>
<comment type="pathway">
    <text evidence="2">Carbohydrate biosynthesis; gluconeogenesis.</text>
</comment>
<dbReference type="PANTHER" id="PTHR30182">
    <property type="entry name" value="L-SERINE DEHYDRATASE"/>
    <property type="match status" value="1"/>
</dbReference>
<evidence type="ECO:0000256" key="8">
    <source>
        <dbReference type="ARBA" id="ARBA00023239"/>
    </source>
</evidence>
<accession>A0ABR2GRZ6</accession>
<reference evidence="10 11" key="1">
    <citation type="submission" date="2024-04" db="EMBL/GenBank/DDBJ databases">
        <title>Tritrichomonas musculus Genome.</title>
        <authorList>
            <person name="Alves-Ferreira E."/>
            <person name="Grigg M."/>
            <person name="Lorenzi H."/>
            <person name="Galac M."/>
        </authorList>
    </citation>
    <scope>NUCLEOTIDE SEQUENCE [LARGE SCALE GENOMIC DNA]</scope>
    <source>
        <strain evidence="10 11">EAF2021</strain>
    </source>
</reference>
<comment type="cofactor">
    <cofactor evidence="1">
        <name>[4Fe-4S] cluster</name>
        <dbReference type="ChEBI" id="CHEBI:49883"/>
    </cofactor>
</comment>
<dbReference type="Pfam" id="PF03313">
    <property type="entry name" value="SDH_alpha"/>
    <property type="match status" value="1"/>
</dbReference>
<keyword evidence="6" id="KW-0408">Iron</keyword>
<evidence type="ECO:0000256" key="1">
    <source>
        <dbReference type="ARBA" id="ARBA00001966"/>
    </source>
</evidence>
<evidence type="ECO:0000256" key="6">
    <source>
        <dbReference type="ARBA" id="ARBA00023004"/>
    </source>
</evidence>
<keyword evidence="11" id="KW-1185">Reference proteome</keyword>
<keyword evidence="7" id="KW-0411">Iron-sulfur</keyword>
<dbReference type="Proteomes" id="UP001470230">
    <property type="component" value="Unassembled WGS sequence"/>
</dbReference>
<evidence type="ECO:0000313" key="11">
    <source>
        <dbReference type="Proteomes" id="UP001470230"/>
    </source>
</evidence>
<keyword evidence="5" id="KW-0479">Metal-binding</keyword>
<keyword evidence="3" id="KW-0312">Gluconeogenesis</keyword>
<dbReference type="PANTHER" id="PTHR30182:SF1">
    <property type="entry name" value="L-SERINE DEHYDRATASE 1"/>
    <property type="match status" value="1"/>
</dbReference>
<proteinExistence type="predicted"/>
<evidence type="ECO:0000256" key="4">
    <source>
        <dbReference type="ARBA" id="ARBA00022485"/>
    </source>
</evidence>
<evidence type="ECO:0000256" key="5">
    <source>
        <dbReference type="ARBA" id="ARBA00022723"/>
    </source>
</evidence>
<gene>
    <name evidence="10" type="ORF">M9Y10_037626</name>
</gene>
<dbReference type="InterPro" id="IPR005130">
    <property type="entry name" value="Ser_deHydtase-like_asu"/>
</dbReference>
<name>A0ABR2GRZ6_9EUKA</name>
<keyword evidence="4" id="KW-0004">4Fe-4S</keyword>
<keyword evidence="8" id="KW-0456">Lyase</keyword>
<comment type="caution">
    <text evidence="10">The sequence shown here is derived from an EMBL/GenBank/DDBJ whole genome shotgun (WGS) entry which is preliminary data.</text>
</comment>
<organism evidence="10 11">
    <name type="scientific">Tritrichomonas musculus</name>
    <dbReference type="NCBI Taxonomy" id="1915356"/>
    <lineage>
        <taxon>Eukaryota</taxon>
        <taxon>Metamonada</taxon>
        <taxon>Parabasalia</taxon>
        <taxon>Tritrichomonadida</taxon>
        <taxon>Tritrichomonadidae</taxon>
        <taxon>Tritrichomonas</taxon>
    </lineage>
</organism>
<evidence type="ECO:0000256" key="2">
    <source>
        <dbReference type="ARBA" id="ARBA00004742"/>
    </source>
</evidence>
<evidence type="ECO:0000256" key="3">
    <source>
        <dbReference type="ARBA" id="ARBA00022432"/>
    </source>
</evidence>
<protein>
    <recommendedName>
        <fullName evidence="9">Serine dehydratase-like alpha subunit domain-containing protein</fullName>
    </recommendedName>
</protein>